<dbReference type="Gene3D" id="2.40.170.20">
    <property type="entry name" value="TonB-dependent receptor, beta-barrel domain"/>
    <property type="match status" value="1"/>
</dbReference>
<dbReference type="OrthoDB" id="9815954at2"/>
<dbReference type="PROSITE" id="PS52016">
    <property type="entry name" value="TONB_DEPENDENT_REC_3"/>
    <property type="match status" value="1"/>
</dbReference>
<dbReference type="PANTHER" id="PTHR30069">
    <property type="entry name" value="TONB-DEPENDENT OUTER MEMBRANE RECEPTOR"/>
    <property type="match status" value="1"/>
</dbReference>
<dbReference type="EMBL" id="FOFO01000011">
    <property type="protein sequence ID" value="SEP94058.1"/>
    <property type="molecule type" value="Genomic_DNA"/>
</dbReference>
<dbReference type="NCBIfam" id="TIGR01785">
    <property type="entry name" value="TonB-hemin"/>
    <property type="match status" value="1"/>
</dbReference>
<feature type="domain" description="TonB-dependent receptor plug" evidence="14">
    <location>
        <begin position="52"/>
        <end position="155"/>
    </location>
</feature>
<keyword evidence="7 11" id="KW-0798">TonB box</keyword>
<dbReference type="Pfam" id="PF07715">
    <property type="entry name" value="Plug"/>
    <property type="match status" value="1"/>
</dbReference>
<dbReference type="InterPro" id="IPR000531">
    <property type="entry name" value="Beta-barrel_TonB"/>
</dbReference>
<dbReference type="NCBIfam" id="TIGR01786">
    <property type="entry name" value="TonB-hemlactrns"/>
    <property type="match status" value="1"/>
</dbReference>
<evidence type="ECO:0000259" key="13">
    <source>
        <dbReference type="Pfam" id="PF00593"/>
    </source>
</evidence>
<keyword evidence="15" id="KW-0675">Receptor</keyword>
<evidence type="ECO:0000256" key="3">
    <source>
        <dbReference type="ARBA" id="ARBA00022448"/>
    </source>
</evidence>
<evidence type="ECO:0000256" key="1">
    <source>
        <dbReference type="ARBA" id="ARBA00004571"/>
    </source>
</evidence>
<organism evidence="15 16">
    <name type="scientific">Ectothiorhodospira magna</name>
    <dbReference type="NCBI Taxonomy" id="867345"/>
    <lineage>
        <taxon>Bacteria</taxon>
        <taxon>Pseudomonadati</taxon>
        <taxon>Pseudomonadota</taxon>
        <taxon>Gammaproteobacteria</taxon>
        <taxon>Chromatiales</taxon>
        <taxon>Ectothiorhodospiraceae</taxon>
        <taxon>Ectothiorhodospira</taxon>
    </lineage>
</organism>
<feature type="signal peptide" evidence="12">
    <location>
        <begin position="1"/>
        <end position="23"/>
    </location>
</feature>
<keyword evidence="9 10" id="KW-0998">Cell outer membrane</keyword>
<evidence type="ECO:0000256" key="7">
    <source>
        <dbReference type="ARBA" id="ARBA00023077"/>
    </source>
</evidence>
<keyword evidence="16" id="KW-1185">Reference proteome</keyword>
<dbReference type="Proteomes" id="UP000199496">
    <property type="component" value="Unassembled WGS sequence"/>
</dbReference>
<dbReference type="InterPro" id="IPR012910">
    <property type="entry name" value="Plug_dom"/>
</dbReference>
<dbReference type="InterPro" id="IPR036942">
    <property type="entry name" value="Beta-barrel_TonB_sf"/>
</dbReference>
<dbReference type="InterPro" id="IPR037066">
    <property type="entry name" value="Plug_dom_sf"/>
</dbReference>
<evidence type="ECO:0000256" key="5">
    <source>
        <dbReference type="ARBA" id="ARBA00022692"/>
    </source>
</evidence>
<feature type="chain" id="PRO_5011457700" evidence="12">
    <location>
        <begin position="24"/>
        <end position="677"/>
    </location>
</feature>
<dbReference type="PANTHER" id="PTHR30069:SF41">
    <property type="entry name" value="HEME_HEMOPEXIN UTILIZATION PROTEIN C"/>
    <property type="match status" value="1"/>
</dbReference>
<dbReference type="GO" id="GO:0015344">
    <property type="term" value="F:siderophore uptake transmembrane transporter activity"/>
    <property type="evidence" value="ECO:0007669"/>
    <property type="project" value="TreeGrafter"/>
</dbReference>
<keyword evidence="3 10" id="KW-0813">Transport</keyword>
<evidence type="ECO:0000256" key="9">
    <source>
        <dbReference type="ARBA" id="ARBA00023237"/>
    </source>
</evidence>
<evidence type="ECO:0000256" key="6">
    <source>
        <dbReference type="ARBA" id="ARBA00022729"/>
    </source>
</evidence>
<dbReference type="AlphaFoldDB" id="A0A1H9C095"/>
<evidence type="ECO:0000256" key="12">
    <source>
        <dbReference type="SAM" id="SignalP"/>
    </source>
</evidence>
<accession>A0A1H9C095</accession>
<feature type="domain" description="TonB-dependent receptor-like beta-barrel" evidence="13">
    <location>
        <begin position="247"/>
        <end position="650"/>
    </location>
</feature>
<dbReference type="STRING" id="867345.SAMN05421693_11173"/>
<keyword evidence="6 12" id="KW-0732">Signal</keyword>
<keyword evidence="8 10" id="KW-0472">Membrane</keyword>
<keyword evidence="4 10" id="KW-1134">Transmembrane beta strand</keyword>
<evidence type="ECO:0000256" key="8">
    <source>
        <dbReference type="ARBA" id="ARBA00023136"/>
    </source>
</evidence>
<dbReference type="GO" id="GO:0009279">
    <property type="term" value="C:cell outer membrane"/>
    <property type="evidence" value="ECO:0007669"/>
    <property type="project" value="UniProtKB-SubCell"/>
</dbReference>
<dbReference type="Pfam" id="PF00593">
    <property type="entry name" value="TonB_dep_Rec_b-barrel"/>
    <property type="match status" value="1"/>
</dbReference>
<dbReference type="RefSeq" id="WP_090205905.1">
    <property type="nucleotide sequence ID" value="NZ_FOFO01000011.1"/>
</dbReference>
<dbReference type="CDD" id="cd01347">
    <property type="entry name" value="ligand_gated_channel"/>
    <property type="match status" value="1"/>
</dbReference>
<dbReference type="InterPro" id="IPR010949">
    <property type="entry name" value="TonB_Hb/transfer/lactofer_rcpt"/>
</dbReference>
<keyword evidence="5 10" id="KW-0812">Transmembrane</keyword>
<evidence type="ECO:0000256" key="2">
    <source>
        <dbReference type="ARBA" id="ARBA00009810"/>
    </source>
</evidence>
<dbReference type="GO" id="GO:0044718">
    <property type="term" value="P:siderophore transmembrane transport"/>
    <property type="evidence" value="ECO:0007669"/>
    <property type="project" value="TreeGrafter"/>
</dbReference>
<dbReference type="Gene3D" id="2.170.130.10">
    <property type="entry name" value="TonB-dependent receptor, plug domain"/>
    <property type="match status" value="1"/>
</dbReference>
<evidence type="ECO:0000313" key="15">
    <source>
        <dbReference type="EMBL" id="SEP94058.1"/>
    </source>
</evidence>
<comment type="subcellular location">
    <subcellularLocation>
        <location evidence="1 10">Cell outer membrane</location>
        <topology evidence="1 10">Multi-pass membrane protein</topology>
    </subcellularLocation>
</comment>
<name>A0A1H9C095_9GAMM</name>
<dbReference type="InterPro" id="IPR039426">
    <property type="entry name" value="TonB-dep_rcpt-like"/>
</dbReference>
<evidence type="ECO:0000256" key="11">
    <source>
        <dbReference type="RuleBase" id="RU003357"/>
    </source>
</evidence>
<comment type="similarity">
    <text evidence="2 10 11">Belongs to the TonB-dependent receptor family.</text>
</comment>
<evidence type="ECO:0000259" key="14">
    <source>
        <dbReference type="Pfam" id="PF07715"/>
    </source>
</evidence>
<sequence>MTRQRLCMLTAAIAAALSGTAHGADPAGDPLYASVTLPTLLIESTRMPAPVEQVNAPVAVRDRESMDRDQAANLADIMRMLPGVDIGGGTRAIAMEPVIRGLSGERVVIRVDNARQNFGAGHKGRIFLDPLLLEQVEVLRGPASTLYGSGALGGVVNFRTQDADSFLGPDVDAGGRVSAGYQSQGDQSLFSATAAGRGERLSLLANVLKREQSDLQDGNGDTILYTSDEIVSGLLKGTLTPAPGHRLTLSLQAFRDDHEIPSNANSTGTGTGSTAIIVDRRTDNRTQTLRYQLHPDDSRWLDLDATLYGNQVELDETRTDTGRNDVTQLNTLGLDLTNTLRFETGPVDHLVVVGLEHYRDRQKGERDGERRPMYPDARQTVTGIFLVDRLLITDRLEIAPGLRYDHFSKDADDHDRLTESEWSGQISAIYTLTPGWELFAGYSEAFRAPSLTNLYVGGIHFGNNRFEPNPDLRPEKARNKELGLTHHARGLFHPEDRLRARLSVYQNDVEDFIDQIVETEMPAFGPPIPGGRTYFENVNDARLRGQELEIHYTHPDHFITVSAARQRGDNRTEGGPLSGIPADNLALEGGVHVMQGRLTLGGRVTHAWSQDRVPDDADTADSYTLTDVFLTLRPGADRDRMRVDFGIDNLTDKTYRPHLSSMNDPGRNVKIQASYRF</sequence>
<evidence type="ECO:0000313" key="16">
    <source>
        <dbReference type="Proteomes" id="UP000199496"/>
    </source>
</evidence>
<dbReference type="InterPro" id="IPR011276">
    <property type="entry name" value="TonB_haem/Hb_rcpt"/>
</dbReference>
<evidence type="ECO:0000256" key="10">
    <source>
        <dbReference type="PROSITE-ProRule" id="PRU01360"/>
    </source>
</evidence>
<protein>
    <submittedName>
        <fullName evidence="15">Hemoglobin/transferrin/lactoferrin receptor protein</fullName>
    </submittedName>
</protein>
<proteinExistence type="inferred from homology"/>
<gene>
    <name evidence="15" type="ORF">SAMN05421693_11173</name>
</gene>
<evidence type="ECO:0000256" key="4">
    <source>
        <dbReference type="ARBA" id="ARBA00022452"/>
    </source>
</evidence>
<dbReference type="GO" id="GO:0015232">
    <property type="term" value="F:heme transmembrane transporter activity"/>
    <property type="evidence" value="ECO:0007669"/>
    <property type="project" value="InterPro"/>
</dbReference>
<dbReference type="SUPFAM" id="SSF56935">
    <property type="entry name" value="Porins"/>
    <property type="match status" value="1"/>
</dbReference>
<reference evidence="15 16" key="1">
    <citation type="submission" date="2016-10" db="EMBL/GenBank/DDBJ databases">
        <authorList>
            <person name="de Groot N.N."/>
        </authorList>
    </citation>
    <scope>NUCLEOTIDE SEQUENCE [LARGE SCALE GENOMIC DNA]</scope>
    <source>
        <strain evidence="15 16">B7-7</strain>
    </source>
</reference>